<feature type="repeat" description="TPR" evidence="2">
    <location>
        <begin position="195"/>
        <end position="228"/>
    </location>
</feature>
<dbReference type="InterPro" id="IPR011990">
    <property type="entry name" value="TPR-like_helical_dom_sf"/>
</dbReference>
<dbReference type="InterPro" id="IPR001119">
    <property type="entry name" value="SLH_dom"/>
</dbReference>
<dbReference type="PROSITE" id="PS51257">
    <property type="entry name" value="PROKAR_LIPOPROTEIN"/>
    <property type="match status" value="1"/>
</dbReference>
<evidence type="ECO:0000256" key="1">
    <source>
        <dbReference type="ARBA" id="ARBA00022737"/>
    </source>
</evidence>
<dbReference type="PANTHER" id="PTHR45188">
    <property type="entry name" value="DNAJ PROTEIN P58IPK HOMOLOG"/>
    <property type="match status" value="1"/>
</dbReference>
<name>A0A1F5VM81_9BACT</name>
<protein>
    <recommendedName>
        <fullName evidence="3">SLH domain-containing protein</fullName>
    </recommendedName>
</protein>
<dbReference type="Gene3D" id="1.25.40.10">
    <property type="entry name" value="Tetratricopeptide repeat domain"/>
    <property type="match status" value="2"/>
</dbReference>
<sequence length="454" mass="52000">MKNSIIFIIIALSFISCHKQFIMSPEFLELPYPLEGDTKTVDQALSNDLTKAWLYYQKGQLEDAMFQIRKSLTAAPKTPYLWVMEGYINMALGQMHKAEKNFNAALKLEENYPSALNVLAFIAFRNENFPLAHNLYKKLEQLHPDFPYVKIKTALATLKTVDHYRTIAQEALANRKYISAIESYKKAIVVYPTIWELHYDLASIFLELKDYKNAIVYLQLAVNLNPDNKQAKELLADLLYNTGDYAHALDFYKDLLLYQPNNNNWIAKAQECERQIDFFQLPEEFRNAEKSNKVSRAIFAAYLSFKIPYLSHIPSKRNIILIDISPHWAKDFIIKIVNLGIIEPFPNHTFQPYAFLNRGDLAVSMDRLLRLLSTVNPDIDLNSASTEIEIADISKSSSQYPSVAKAVNLGFMDLNEKSQFNADTLVTGKELVTILNKIIPLFPKINAFSKTGMN</sequence>
<evidence type="ECO:0000313" key="5">
    <source>
        <dbReference type="Proteomes" id="UP000178943"/>
    </source>
</evidence>
<comment type="caution">
    <text evidence="4">The sequence shown here is derived from an EMBL/GenBank/DDBJ whole genome shotgun (WGS) entry which is preliminary data.</text>
</comment>
<dbReference type="PANTHER" id="PTHR45188:SF2">
    <property type="entry name" value="DNAJ HOMOLOG SUBFAMILY C MEMBER 7"/>
    <property type="match status" value="1"/>
</dbReference>
<dbReference type="SMART" id="SM00028">
    <property type="entry name" value="TPR"/>
    <property type="match status" value="6"/>
</dbReference>
<keyword evidence="1" id="KW-0677">Repeat</keyword>
<feature type="domain" description="SLH" evidence="3">
    <location>
        <begin position="316"/>
        <end position="379"/>
    </location>
</feature>
<dbReference type="Pfam" id="PF13181">
    <property type="entry name" value="TPR_8"/>
    <property type="match status" value="2"/>
</dbReference>
<dbReference type="InterPro" id="IPR019734">
    <property type="entry name" value="TPR_rpt"/>
</dbReference>
<dbReference type="PROSITE" id="PS50005">
    <property type="entry name" value="TPR"/>
    <property type="match status" value="3"/>
</dbReference>
<evidence type="ECO:0000256" key="2">
    <source>
        <dbReference type="PROSITE-ProRule" id="PRU00339"/>
    </source>
</evidence>
<dbReference type="Pfam" id="PF00395">
    <property type="entry name" value="SLH"/>
    <property type="match status" value="1"/>
</dbReference>
<evidence type="ECO:0000313" key="4">
    <source>
        <dbReference type="EMBL" id="OGF64534.1"/>
    </source>
</evidence>
<proteinExistence type="predicted"/>
<feature type="repeat" description="TPR" evidence="2">
    <location>
        <begin position="79"/>
        <end position="112"/>
    </location>
</feature>
<dbReference type="Proteomes" id="UP000178943">
    <property type="component" value="Unassembled WGS sequence"/>
</dbReference>
<organism evidence="4 5">
    <name type="scientific">Candidatus Fischerbacteria bacterium RBG_13_37_8</name>
    <dbReference type="NCBI Taxonomy" id="1817863"/>
    <lineage>
        <taxon>Bacteria</taxon>
        <taxon>Candidatus Fischeribacteriota</taxon>
    </lineage>
</organism>
<gene>
    <name evidence="4" type="ORF">A2Y62_06805</name>
</gene>
<evidence type="ECO:0000259" key="3">
    <source>
        <dbReference type="PROSITE" id="PS51272"/>
    </source>
</evidence>
<feature type="repeat" description="TPR" evidence="2">
    <location>
        <begin position="229"/>
        <end position="262"/>
    </location>
</feature>
<dbReference type="AlphaFoldDB" id="A0A1F5VM81"/>
<accession>A0A1F5VM81</accession>
<dbReference type="Pfam" id="PF14559">
    <property type="entry name" value="TPR_19"/>
    <property type="match status" value="1"/>
</dbReference>
<dbReference type="SUPFAM" id="SSF48452">
    <property type="entry name" value="TPR-like"/>
    <property type="match status" value="1"/>
</dbReference>
<keyword evidence="2" id="KW-0802">TPR repeat</keyword>
<dbReference type="PROSITE" id="PS51272">
    <property type="entry name" value="SLH"/>
    <property type="match status" value="1"/>
</dbReference>
<dbReference type="EMBL" id="MFGW01000136">
    <property type="protein sequence ID" value="OGF64534.1"/>
    <property type="molecule type" value="Genomic_DNA"/>
</dbReference>
<dbReference type="STRING" id="1817863.A2Y62_06805"/>
<reference evidence="4 5" key="1">
    <citation type="journal article" date="2016" name="Nat. Commun.">
        <title>Thousands of microbial genomes shed light on interconnected biogeochemical processes in an aquifer system.</title>
        <authorList>
            <person name="Anantharaman K."/>
            <person name="Brown C.T."/>
            <person name="Hug L.A."/>
            <person name="Sharon I."/>
            <person name="Castelle C.J."/>
            <person name="Probst A.J."/>
            <person name="Thomas B.C."/>
            <person name="Singh A."/>
            <person name="Wilkins M.J."/>
            <person name="Karaoz U."/>
            <person name="Brodie E.L."/>
            <person name="Williams K.H."/>
            <person name="Hubbard S.S."/>
            <person name="Banfield J.F."/>
        </authorList>
    </citation>
    <scope>NUCLEOTIDE SEQUENCE [LARGE SCALE GENOMIC DNA]</scope>
</reference>